<evidence type="ECO:0000256" key="7">
    <source>
        <dbReference type="PIRSR" id="PIRSR600760-2"/>
    </source>
</evidence>
<feature type="binding site" evidence="7">
    <location>
        <position position="102"/>
    </location>
    <ligand>
        <name>Mg(2+)</name>
        <dbReference type="ChEBI" id="CHEBI:18420"/>
        <label>1</label>
        <note>catalytic</note>
    </ligand>
</feature>
<comment type="cofactor">
    <cofactor evidence="2 7 8">
        <name>Mg(2+)</name>
        <dbReference type="ChEBI" id="CHEBI:18420"/>
    </cofactor>
</comment>
<dbReference type="PROSITE" id="PS00629">
    <property type="entry name" value="IMP_1"/>
    <property type="match status" value="1"/>
</dbReference>
<sequence>MTPEAWTHQRSSSRPTNTSPTACSRSSDTYSPKLGTPDTMFTREHASTAAIDQALEILGRSRALERTYKSDRDYATATDFAIEDELRTLLRDLTPDIGFLGEERGHSGPPDPYWCLDPIDGTTNFSRGLPNFGVALALIEADTPVHGEIALPAHRERYATRDGRAYCNDRSIRASQTETVDEVLVAVGDFATGPTSSNKNRQRLATIANLADNVGRIRMLGSAATDLAWLAAGRIDAVVVHSNKPWDMAAGIALAQTAGAIVTHHDGSPYTLTGPDVLAAAPRVHSALVALIGA</sequence>
<dbReference type="CDD" id="cd01639">
    <property type="entry name" value="IMPase"/>
    <property type="match status" value="1"/>
</dbReference>
<comment type="catalytic activity">
    <reaction evidence="1 8">
        <text>a myo-inositol phosphate + H2O = myo-inositol + phosphate</text>
        <dbReference type="Rhea" id="RHEA:24056"/>
        <dbReference type="ChEBI" id="CHEBI:15377"/>
        <dbReference type="ChEBI" id="CHEBI:17268"/>
        <dbReference type="ChEBI" id="CHEBI:43474"/>
        <dbReference type="ChEBI" id="CHEBI:84139"/>
        <dbReference type="EC" id="3.1.3.25"/>
    </reaction>
</comment>
<feature type="binding site" evidence="7">
    <location>
        <position position="247"/>
    </location>
    <ligand>
        <name>Mg(2+)</name>
        <dbReference type="ChEBI" id="CHEBI:18420"/>
        <label>1</label>
        <note>catalytic</note>
    </ligand>
</feature>
<dbReference type="Pfam" id="PF00459">
    <property type="entry name" value="Inositol_P"/>
    <property type="match status" value="1"/>
</dbReference>
<dbReference type="InterPro" id="IPR033942">
    <property type="entry name" value="IMPase"/>
</dbReference>
<reference evidence="10 11" key="1">
    <citation type="submission" date="2019-11" db="EMBL/GenBank/DDBJ databases">
        <authorList>
            <person name="Li X.-J."/>
            <person name="Feng X.-M."/>
        </authorList>
    </citation>
    <scope>NUCLEOTIDE SEQUENCE [LARGE SCALE GENOMIC DNA]</scope>
    <source>
        <strain evidence="10 11">XMNu-373</strain>
    </source>
</reference>
<evidence type="ECO:0000313" key="10">
    <source>
        <dbReference type="EMBL" id="NDL58874.1"/>
    </source>
</evidence>
<dbReference type="EMBL" id="WLZY01000006">
    <property type="protein sequence ID" value="NDL58874.1"/>
    <property type="molecule type" value="Genomic_DNA"/>
</dbReference>
<feature type="compositionally biased region" description="Low complexity" evidence="9">
    <location>
        <begin position="10"/>
        <end position="21"/>
    </location>
</feature>
<dbReference type="Gene3D" id="3.30.540.10">
    <property type="entry name" value="Fructose-1,6-Bisphosphatase, subunit A, domain 1"/>
    <property type="match status" value="1"/>
</dbReference>
<protein>
    <recommendedName>
        <fullName evidence="8">Inositol-1-monophosphatase</fullName>
        <ecNumber evidence="8">3.1.3.25</ecNumber>
    </recommendedName>
</protein>
<dbReference type="InterPro" id="IPR020550">
    <property type="entry name" value="Inositol_monophosphatase_CS"/>
</dbReference>
<dbReference type="GO" id="GO:0007165">
    <property type="term" value="P:signal transduction"/>
    <property type="evidence" value="ECO:0007669"/>
    <property type="project" value="TreeGrafter"/>
</dbReference>
<dbReference type="PANTHER" id="PTHR20854:SF4">
    <property type="entry name" value="INOSITOL-1-MONOPHOSPHATASE-RELATED"/>
    <property type="match status" value="1"/>
</dbReference>
<name>A0A7K3M6C8_9ACTN</name>
<dbReference type="InterPro" id="IPR020583">
    <property type="entry name" value="Inositol_monoP_metal-BS"/>
</dbReference>
<dbReference type="PROSITE" id="PS00630">
    <property type="entry name" value="IMP_2"/>
    <property type="match status" value="1"/>
</dbReference>
<evidence type="ECO:0000256" key="8">
    <source>
        <dbReference type="RuleBase" id="RU364068"/>
    </source>
</evidence>
<keyword evidence="11" id="KW-1185">Reference proteome</keyword>
<dbReference type="PANTHER" id="PTHR20854">
    <property type="entry name" value="INOSITOL MONOPHOSPHATASE"/>
    <property type="match status" value="1"/>
</dbReference>
<evidence type="ECO:0000256" key="3">
    <source>
        <dbReference type="ARBA" id="ARBA00009759"/>
    </source>
</evidence>
<dbReference type="Proteomes" id="UP000460435">
    <property type="component" value="Unassembled WGS sequence"/>
</dbReference>
<evidence type="ECO:0000256" key="2">
    <source>
        <dbReference type="ARBA" id="ARBA00001946"/>
    </source>
</evidence>
<evidence type="ECO:0000256" key="6">
    <source>
        <dbReference type="ARBA" id="ARBA00022842"/>
    </source>
</evidence>
<evidence type="ECO:0000256" key="5">
    <source>
        <dbReference type="ARBA" id="ARBA00022801"/>
    </source>
</evidence>
<dbReference type="GO" id="GO:0006020">
    <property type="term" value="P:inositol metabolic process"/>
    <property type="evidence" value="ECO:0007669"/>
    <property type="project" value="TreeGrafter"/>
</dbReference>
<dbReference type="EC" id="3.1.3.25" evidence="8"/>
<dbReference type="GO" id="GO:0008934">
    <property type="term" value="F:inositol monophosphate 1-phosphatase activity"/>
    <property type="evidence" value="ECO:0007669"/>
    <property type="project" value="InterPro"/>
</dbReference>
<keyword evidence="6 7" id="KW-0460">Magnesium</keyword>
<dbReference type="GO" id="GO:0046854">
    <property type="term" value="P:phosphatidylinositol phosphate biosynthetic process"/>
    <property type="evidence" value="ECO:0007669"/>
    <property type="project" value="InterPro"/>
</dbReference>
<dbReference type="GO" id="GO:0046872">
    <property type="term" value="F:metal ion binding"/>
    <property type="evidence" value="ECO:0007669"/>
    <property type="project" value="UniProtKB-KW"/>
</dbReference>
<dbReference type="SUPFAM" id="SSF56655">
    <property type="entry name" value="Carbohydrate phosphatase"/>
    <property type="match status" value="1"/>
</dbReference>
<feature type="region of interest" description="Disordered" evidence="9">
    <location>
        <begin position="1"/>
        <end position="39"/>
    </location>
</feature>
<gene>
    <name evidence="10" type="ORF">F7O44_17530</name>
</gene>
<proteinExistence type="inferred from homology"/>
<evidence type="ECO:0000256" key="9">
    <source>
        <dbReference type="SAM" id="MobiDB-lite"/>
    </source>
</evidence>
<dbReference type="AlphaFoldDB" id="A0A7K3M6C8"/>
<feature type="binding site" evidence="7">
    <location>
        <position position="119"/>
    </location>
    <ligand>
        <name>Mg(2+)</name>
        <dbReference type="ChEBI" id="CHEBI:18420"/>
        <label>1</label>
        <note>catalytic</note>
    </ligand>
</feature>
<dbReference type="InterPro" id="IPR000760">
    <property type="entry name" value="Inositol_monophosphatase-like"/>
</dbReference>
<keyword evidence="5 8" id="KW-0378">Hydrolase</keyword>
<keyword evidence="4 7" id="KW-0479">Metal-binding</keyword>
<comment type="caution">
    <text evidence="10">The sequence shown here is derived from an EMBL/GenBank/DDBJ whole genome shotgun (WGS) entry which is preliminary data.</text>
</comment>
<feature type="binding site" evidence="7">
    <location>
        <position position="120"/>
    </location>
    <ligand>
        <name>Mg(2+)</name>
        <dbReference type="ChEBI" id="CHEBI:18420"/>
        <label>1</label>
        <note>catalytic</note>
    </ligand>
</feature>
<dbReference type="Gene3D" id="3.40.190.80">
    <property type="match status" value="1"/>
</dbReference>
<organism evidence="10 11">
    <name type="scientific">Phytoactinopolyspora mesophila</name>
    <dbReference type="NCBI Taxonomy" id="2650750"/>
    <lineage>
        <taxon>Bacteria</taxon>
        <taxon>Bacillati</taxon>
        <taxon>Actinomycetota</taxon>
        <taxon>Actinomycetes</taxon>
        <taxon>Jiangellales</taxon>
        <taxon>Jiangellaceae</taxon>
        <taxon>Phytoactinopolyspora</taxon>
    </lineage>
</organism>
<evidence type="ECO:0000256" key="4">
    <source>
        <dbReference type="ARBA" id="ARBA00022723"/>
    </source>
</evidence>
<accession>A0A7K3M6C8</accession>
<dbReference type="PRINTS" id="PR00377">
    <property type="entry name" value="IMPHPHTASES"/>
</dbReference>
<comment type="similarity">
    <text evidence="3 8">Belongs to the inositol monophosphatase superfamily.</text>
</comment>
<evidence type="ECO:0000313" key="11">
    <source>
        <dbReference type="Proteomes" id="UP000460435"/>
    </source>
</evidence>
<feature type="binding site" evidence="7">
    <location>
        <position position="117"/>
    </location>
    <ligand>
        <name>Mg(2+)</name>
        <dbReference type="ChEBI" id="CHEBI:18420"/>
        <label>1</label>
        <note>catalytic</note>
    </ligand>
</feature>
<evidence type="ECO:0000256" key="1">
    <source>
        <dbReference type="ARBA" id="ARBA00001033"/>
    </source>
</evidence>